<gene>
    <name evidence="1" type="ORF">Kalk_10945</name>
</gene>
<organism evidence="1 2">
    <name type="scientific">Ketobacter alkanivorans</name>
    <dbReference type="NCBI Taxonomy" id="1917421"/>
    <lineage>
        <taxon>Bacteria</taxon>
        <taxon>Pseudomonadati</taxon>
        <taxon>Pseudomonadota</taxon>
        <taxon>Gammaproteobacteria</taxon>
        <taxon>Pseudomonadales</taxon>
        <taxon>Ketobacteraceae</taxon>
        <taxon>Ketobacter</taxon>
    </lineage>
</organism>
<dbReference type="SUPFAM" id="SSF51556">
    <property type="entry name" value="Metallo-dependent hydrolases"/>
    <property type="match status" value="1"/>
</dbReference>
<dbReference type="Proteomes" id="UP000235116">
    <property type="component" value="Chromosome"/>
</dbReference>
<keyword evidence="2" id="KW-1185">Reference proteome</keyword>
<evidence type="ECO:0000313" key="1">
    <source>
        <dbReference type="EMBL" id="AUM12907.1"/>
    </source>
</evidence>
<dbReference type="KEGG" id="kak:Kalk_10945"/>
<dbReference type="PROSITE" id="PS51257">
    <property type="entry name" value="PROKAR_LIPOPROTEIN"/>
    <property type="match status" value="1"/>
</dbReference>
<proteinExistence type="predicted"/>
<dbReference type="OrthoDB" id="6071905at2"/>
<accession>A0A2K9LKZ3</accession>
<dbReference type="InterPro" id="IPR032466">
    <property type="entry name" value="Metal_Hydrolase"/>
</dbReference>
<reference evidence="2" key="1">
    <citation type="submission" date="2017-08" db="EMBL/GenBank/DDBJ databases">
        <title>Direct submision.</title>
        <authorList>
            <person name="Kim S.-J."/>
            <person name="Rhee S.-K."/>
        </authorList>
    </citation>
    <scope>NUCLEOTIDE SEQUENCE [LARGE SCALE GENOMIC DNA]</scope>
    <source>
        <strain evidence="2">GI5</strain>
    </source>
</reference>
<evidence type="ECO:0000313" key="2">
    <source>
        <dbReference type="Proteomes" id="UP000235116"/>
    </source>
</evidence>
<protein>
    <recommendedName>
        <fullName evidence="3">Peptidase M19</fullName>
    </recommendedName>
</protein>
<dbReference type="EMBL" id="CP022684">
    <property type="protein sequence ID" value="AUM12907.1"/>
    <property type="molecule type" value="Genomic_DNA"/>
</dbReference>
<dbReference type="Gene3D" id="3.20.20.140">
    <property type="entry name" value="Metal-dependent hydrolases"/>
    <property type="match status" value="1"/>
</dbReference>
<dbReference type="RefSeq" id="WP_101894288.1">
    <property type="nucleotide sequence ID" value="NZ_CP022684.1"/>
</dbReference>
<name>A0A2K9LKZ3_9GAMM</name>
<dbReference type="AlphaFoldDB" id="A0A2K9LKZ3"/>
<sequence length="749" mass="82686">MVRFGIALWAVAGLMTGCGGSGDAGEEDTTSAVTSATDVYWMANQCLFLSSEQGDELGYVSASASIPTYSILGGPAEAFYFKPTALGRYMLFDSQARWLVAGEVPQAAGLSQLDERADWQLHQAENNQYHLRSTVNDQWLAINGSQLQYAPTAELASSFYLTPTDGCAEFPEASTNSAGAPVRASFDDGAVWGMADAHAHVFGSMAFAGNVMSGDVFHPLGITKALQDCRAEHGVNGWMDLTGFITGGPGDEFDQISKIPARYIFGQPFHDTRGYPDFTFWPNAQTKTHAMGYYKWLERAHLGGLRLMVNLLVESPPLCQVARTLNQWYAPYDPGFRQNPDVVCTGEASAMAQLDATYALQNYIDAQEGGPGKGWLRIVTTPEQAREVIKQKKMAMIIGVELPDLFDCINGVETGSAQCSTEYVERRLDEYYNLGIRTVFPVHHYDNYFGGAVVFNPIVEIAKVVQNGELFRYEPCEEAGYDPLLALKIPQMYYNLFPDALKNLPLFPFLPQADNYCNAESVTPLGEHLALAMMKRGMLIETNHMSSKMKRAVLELAEAYDYPLMDTHQRKAWDDSGKAFESRYLALGGVRSPMPNMVVTVDEYAGIRKTCENSTSQDLAMQIEAVGDVRQQLGVDPGVVISTDVHGMVSQAQPRFGELANCDEMQILPVEYPFTSVDGGVVFERQQTGNRVFDFNTDGLAHYGLLPDMVEDMRRQGLSEAKIESLFRGAESYLQAWEKALRRSAALTE</sequence>
<evidence type="ECO:0008006" key="3">
    <source>
        <dbReference type="Google" id="ProtNLM"/>
    </source>
</evidence>